<sequence>MGREYRAPPDTSLHPSHLILQLLSNQPNYTTRKPNDIIIPAPQNAAENGLSIANYTEHESPGFWSSIYPPISSWTFLAWAWVPVSLFQMWRRSGRILSLEKQVVALQADHDRIEERTASLTKRLAALRAPIDRIKERIVTLKQVMAQLIPPFQKRLADLEGRIDHIKERVLSLKSRATGRSDTRVLHLGNLSTSLEARFYRIRERITRNRRVVGILEWIMDDCDNYSQSISQDLGTTTMSNE</sequence>
<dbReference type="SUPFAM" id="SSF57997">
    <property type="entry name" value="Tropomyosin"/>
    <property type="match status" value="1"/>
</dbReference>
<dbReference type="Proteomes" id="UP000777438">
    <property type="component" value="Unassembled WGS sequence"/>
</dbReference>
<dbReference type="EMBL" id="JAGPYM010000006">
    <property type="protein sequence ID" value="KAH6893497.1"/>
    <property type="molecule type" value="Genomic_DNA"/>
</dbReference>
<reference evidence="1 2" key="1">
    <citation type="journal article" date="2021" name="Nat. Commun.">
        <title>Genetic determinants of endophytism in the Arabidopsis root mycobiome.</title>
        <authorList>
            <person name="Mesny F."/>
            <person name="Miyauchi S."/>
            <person name="Thiergart T."/>
            <person name="Pickel B."/>
            <person name="Atanasova L."/>
            <person name="Karlsson M."/>
            <person name="Huettel B."/>
            <person name="Barry K.W."/>
            <person name="Haridas S."/>
            <person name="Chen C."/>
            <person name="Bauer D."/>
            <person name="Andreopoulos W."/>
            <person name="Pangilinan J."/>
            <person name="LaButti K."/>
            <person name="Riley R."/>
            <person name="Lipzen A."/>
            <person name="Clum A."/>
            <person name="Drula E."/>
            <person name="Henrissat B."/>
            <person name="Kohler A."/>
            <person name="Grigoriev I.V."/>
            <person name="Martin F.M."/>
            <person name="Hacquard S."/>
        </authorList>
    </citation>
    <scope>NUCLEOTIDE SEQUENCE [LARGE SCALE GENOMIC DNA]</scope>
    <source>
        <strain evidence="1 2">MPI-CAGE-CH-0241</strain>
    </source>
</reference>
<dbReference type="Gene3D" id="1.10.287.1490">
    <property type="match status" value="1"/>
</dbReference>
<dbReference type="AlphaFoldDB" id="A0A9P8W9X9"/>
<keyword evidence="2" id="KW-1185">Reference proteome</keyword>
<evidence type="ECO:0000313" key="2">
    <source>
        <dbReference type="Proteomes" id="UP000777438"/>
    </source>
</evidence>
<name>A0A9P8W9X9_9HYPO</name>
<comment type="caution">
    <text evidence="1">The sequence shown here is derived from an EMBL/GenBank/DDBJ whole genome shotgun (WGS) entry which is preliminary data.</text>
</comment>
<evidence type="ECO:0000313" key="1">
    <source>
        <dbReference type="EMBL" id="KAH6893497.1"/>
    </source>
</evidence>
<gene>
    <name evidence="1" type="ORF">B0T10DRAFT_274619</name>
</gene>
<accession>A0A9P8W9X9</accession>
<proteinExistence type="predicted"/>
<organism evidence="1 2">
    <name type="scientific">Thelonectria olida</name>
    <dbReference type="NCBI Taxonomy" id="1576542"/>
    <lineage>
        <taxon>Eukaryota</taxon>
        <taxon>Fungi</taxon>
        <taxon>Dikarya</taxon>
        <taxon>Ascomycota</taxon>
        <taxon>Pezizomycotina</taxon>
        <taxon>Sordariomycetes</taxon>
        <taxon>Hypocreomycetidae</taxon>
        <taxon>Hypocreales</taxon>
        <taxon>Nectriaceae</taxon>
        <taxon>Thelonectria</taxon>
    </lineage>
</organism>
<protein>
    <submittedName>
        <fullName evidence="1">Uncharacterized protein</fullName>
    </submittedName>
</protein>